<dbReference type="Pfam" id="PF01479">
    <property type="entry name" value="S4"/>
    <property type="match status" value="1"/>
</dbReference>
<comment type="function">
    <text evidence="7">With S5 and S12 plays an important role in translational accuracy.</text>
</comment>
<dbReference type="GO" id="GO:0003735">
    <property type="term" value="F:structural constituent of ribosome"/>
    <property type="evidence" value="ECO:0007669"/>
    <property type="project" value="InterPro"/>
</dbReference>
<dbReference type="SMART" id="SM01390">
    <property type="entry name" value="Ribosomal_S4"/>
    <property type="match status" value="1"/>
</dbReference>
<dbReference type="CDD" id="cd00165">
    <property type="entry name" value="S4"/>
    <property type="match status" value="1"/>
</dbReference>
<comment type="caution">
    <text evidence="11">The sequence shown here is derived from an EMBL/GenBank/DDBJ whole genome shotgun (WGS) entry which is preliminary data.</text>
</comment>
<sequence>MARNLDPKCKQCRRAGEKLFLKGERCATQKCAFVRRPYAPGTKGGGRRRAPSEYGRQLAEKQKIKRIYGLLERQFKNYVLHSIQKQGDSRQNLMGEIERRLDNVIFRLGLAKSRESARQIVSHGLVKINDRRVNIPSYRVRPKDLIKLKPKASQSPLFANLSKILKKHPVPGWLKLDTDKLQATVLRQPQKEDLGDLAKLGTIIEFYSR</sequence>
<evidence type="ECO:0000313" key="11">
    <source>
        <dbReference type="EMBL" id="PJE60002.1"/>
    </source>
</evidence>
<comment type="function">
    <text evidence="7">One of the primary rRNA binding proteins, it binds directly to 16S rRNA where it nucleates assembly of the body of the 30S subunit.</text>
</comment>
<keyword evidence="4 7" id="KW-0689">Ribosomal protein</keyword>
<gene>
    <name evidence="7" type="primary">rpsD</name>
    <name evidence="11" type="ORF">COU85_00660</name>
</gene>
<evidence type="ECO:0000256" key="7">
    <source>
        <dbReference type="HAMAP-Rule" id="MF_01306"/>
    </source>
</evidence>
<dbReference type="InterPro" id="IPR018079">
    <property type="entry name" value="Ribosomal_uS4_CS"/>
</dbReference>
<comment type="subunit">
    <text evidence="7">Part of the 30S ribosomal subunit. Contacts protein S5. The interaction surface between S4 and S5 is involved in control of translational fidelity.</text>
</comment>
<dbReference type="GO" id="GO:0019843">
    <property type="term" value="F:rRNA binding"/>
    <property type="evidence" value="ECO:0007669"/>
    <property type="project" value="UniProtKB-UniRule"/>
</dbReference>
<dbReference type="InterPro" id="IPR036986">
    <property type="entry name" value="S4_RNA-bd_sf"/>
</dbReference>
<dbReference type="SMART" id="SM00363">
    <property type="entry name" value="S4"/>
    <property type="match status" value="1"/>
</dbReference>
<evidence type="ECO:0000259" key="9">
    <source>
        <dbReference type="SMART" id="SM00363"/>
    </source>
</evidence>
<dbReference type="InterPro" id="IPR005709">
    <property type="entry name" value="Ribosomal_uS4_bac-type"/>
</dbReference>
<dbReference type="GO" id="GO:0042274">
    <property type="term" value="P:ribosomal small subunit biogenesis"/>
    <property type="evidence" value="ECO:0007669"/>
    <property type="project" value="TreeGrafter"/>
</dbReference>
<reference evidence="12" key="1">
    <citation type="submission" date="2017-09" db="EMBL/GenBank/DDBJ databases">
        <title>Depth-based differentiation of microbial function through sediment-hosted aquifers and enrichment of novel symbionts in the deep terrestrial subsurface.</title>
        <authorList>
            <person name="Probst A.J."/>
            <person name="Ladd B."/>
            <person name="Jarett J.K."/>
            <person name="Geller-Mcgrath D.E."/>
            <person name="Sieber C.M.K."/>
            <person name="Emerson J.B."/>
            <person name="Anantharaman K."/>
            <person name="Thomas B.C."/>
            <person name="Malmstrom R."/>
            <person name="Stieglmeier M."/>
            <person name="Klingl A."/>
            <person name="Woyke T."/>
            <person name="Ryan C.M."/>
            <person name="Banfield J.F."/>
        </authorList>
    </citation>
    <scope>NUCLEOTIDE SEQUENCE [LARGE SCALE GENOMIC DNA]</scope>
</reference>
<keyword evidence="2 7" id="KW-0699">rRNA-binding</keyword>
<dbReference type="FunFam" id="3.10.290.10:FF:000001">
    <property type="entry name" value="30S ribosomal protein S4"/>
    <property type="match status" value="1"/>
</dbReference>
<comment type="similarity">
    <text evidence="1 7 8">Belongs to the universal ribosomal protein uS4 family.</text>
</comment>
<dbReference type="PANTHER" id="PTHR11831:SF4">
    <property type="entry name" value="SMALL RIBOSOMAL SUBUNIT PROTEIN US4M"/>
    <property type="match status" value="1"/>
</dbReference>
<dbReference type="Proteomes" id="UP000231086">
    <property type="component" value="Unassembled WGS sequence"/>
</dbReference>
<evidence type="ECO:0000256" key="3">
    <source>
        <dbReference type="ARBA" id="ARBA00022884"/>
    </source>
</evidence>
<dbReference type="GO" id="GO:0006412">
    <property type="term" value="P:translation"/>
    <property type="evidence" value="ECO:0007669"/>
    <property type="project" value="UniProtKB-UniRule"/>
</dbReference>
<evidence type="ECO:0000313" key="12">
    <source>
        <dbReference type="Proteomes" id="UP000231086"/>
    </source>
</evidence>
<dbReference type="NCBIfam" id="TIGR01017">
    <property type="entry name" value="rpsD_bact"/>
    <property type="match status" value="1"/>
</dbReference>
<proteinExistence type="inferred from homology"/>
<dbReference type="PROSITE" id="PS50889">
    <property type="entry name" value="S4"/>
    <property type="match status" value="1"/>
</dbReference>
<organism evidence="11 12">
    <name type="scientific">Candidatus Portnoybacteria bacterium CG10_big_fil_rev_8_21_14_0_10_44_7</name>
    <dbReference type="NCBI Taxonomy" id="1974816"/>
    <lineage>
        <taxon>Bacteria</taxon>
        <taxon>Candidatus Portnoyibacteriota</taxon>
    </lineage>
</organism>
<evidence type="ECO:0000256" key="6">
    <source>
        <dbReference type="ARBA" id="ARBA00035254"/>
    </source>
</evidence>
<protein>
    <recommendedName>
        <fullName evidence="6 7">Small ribosomal subunit protein uS4</fullName>
    </recommendedName>
</protein>
<dbReference type="AlphaFoldDB" id="A0A2M8KJC0"/>
<dbReference type="NCBIfam" id="NF003717">
    <property type="entry name" value="PRK05327.1"/>
    <property type="match status" value="1"/>
</dbReference>
<dbReference type="InterPro" id="IPR022801">
    <property type="entry name" value="Ribosomal_uS4"/>
</dbReference>
<evidence type="ECO:0000256" key="1">
    <source>
        <dbReference type="ARBA" id="ARBA00007465"/>
    </source>
</evidence>
<dbReference type="HAMAP" id="MF_01306_B">
    <property type="entry name" value="Ribosomal_uS4_B"/>
    <property type="match status" value="1"/>
</dbReference>
<evidence type="ECO:0000256" key="4">
    <source>
        <dbReference type="ARBA" id="ARBA00022980"/>
    </source>
</evidence>
<dbReference type="EMBL" id="PFEA01000014">
    <property type="protein sequence ID" value="PJE60002.1"/>
    <property type="molecule type" value="Genomic_DNA"/>
</dbReference>
<dbReference type="PANTHER" id="PTHR11831">
    <property type="entry name" value="30S 40S RIBOSOMAL PROTEIN"/>
    <property type="match status" value="1"/>
</dbReference>
<accession>A0A2M8KJC0</accession>
<dbReference type="SUPFAM" id="SSF55174">
    <property type="entry name" value="Alpha-L RNA-binding motif"/>
    <property type="match status" value="1"/>
</dbReference>
<feature type="domain" description="Small ribosomal subunit protein uS4 N-terminal" evidence="10">
    <location>
        <begin position="3"/>
        <end position="98"/>
    </location>
</feature>
<dbReference type="Gene3D" id="3.10.290.10">
    <property type="entry name" value="RNA-binding S4 domain"/>
    <property type="match status" value="1"/>
</dbReference>
<evidence type="ECO:0000256" key="8">
    <source>
        <dbReference type="RuleBase" id="RU003699"/>
    </source>
</evidence>
<dbReference type="PROSITE" id="PS00632">
    <property type="entry name" value="RIBOSOMAL_S4"/>
    <property type="match status" value="1"/>
</dbReference>
<feature type="domain" description="RNA-binding S4" evidence="9">
    <location>
        <begin position="99"/>
        <end position="162"/>
    </location>
</feature>
<dbReference type="InterPro" id="IPR002942">
    <property type="entry name" value="S4_RNA-bd"/>
</dbReference>
<dbReference type="InterPro" id="IPR001912">
    <property type="entry name" value="Ribosomal_uS4_N"/>
</dbReference>
<dbReference type="Gene3D" id="1.10.1050.10">
    <property type="entry name" value="Ribosomal Protein S4 Delta 41, Chain A, domain 1"/>
    <property type="match status" value="1"/>
</dbReference>
<keyword evidence="5 7" id="KW-0687">Ribonucleoprotein</keyword>
<evidence type="ECO:0000256" key="5">
    <source>
        <dbReference type="ARBA" id="ARBA00023274"/>
    </source>
</evidence>
<dbReference type="GO" id="GO:0015935">
    <property type="term" value="C:small ribosomal subunit"/>
    <property type="evidence" value="ECO:0007669"/>
    <property type="project" value="InterPro"/>
</dbReference>
<dbReference type="Pfam" id="PF00163">
    <property type="entry name" value="Ribosomal_S4"/>
    <property type="match status" value="1"/>
</dbReference>
<evidence type="ECO:0000259" key="10">
    <source>
        <dbReference type="SMART" id="SM01390"/>
    </source>
</evidence>
<evidence type="ECO:0000256" key="2">
    <source>
        <dbReference type="ARBA" id="ARBA00022730"/>
    </source>
</evidence>
<keyword evidence="3 7" id="KW-0694">RNA-binding</keyword>
<name>A0A2M8KJC0_9BACT</name>